<feature type="region of interest" description="Disordered" evidence="2">
    <location>
        <begin position="1"/>
        <end position="22"/>
    </location>
</feature>
<dbReference type="InterPro" id="IPR004000">
    <property type="entry name" value="Actin"/>
</dbReference>
<dbReference type="PANTHER" id="PTHR11937">
    <property type="entry name" value="ACTIN"/>
    <property type="match status" value="1"/>
</dbReference>
<feature type="compositionally biased region" description="Low complexity" evidence="2">
    <location>
        <begin position="524"/>
        <end position="543"/>
    </location>
</feature>
<evidence type="ECO:0000313" key="4">
    <source>
        <dbReference type="Proteomes" id="UP001149074"/>
    </source>
</evidence>
<reference evidence="3" key="2">
    <citation type="journal article" date="2023" name="IMA Fungus">
        <title>Comparative genomic study of the Penicillium genus elucidates a diverse pangenome and 15 lateral gene transfer events.</title>
        <authorList>
            <person name="Petersen C."/>
            <person name="Sorensen T."/>
            <person name="Nielsen M.R."/>
            <person name="Sondergaard T.E."/>
            <person name="Sorensen J.L."/>
            <person name="Fitzpatrick D.A."/>
            <person name="Frisvad J.C."/>
            <person name="Nielsen K.L."/>
        </authorList>
    </citation>
    <scope>NUCLEOTIDE SEQUENCE</scope>
    <source>
        <strain evidence="3">IBT 30761</strain>
    </source>
</reference>
<evidence type="ECO:0008006" key="5">
    <source>
        <dbReference type="Google" id="ProtNLM"/>
    </source>
</evidence>
<feature type="region of interest" description="Disordered" evidence="2">
    <location>
        <begin position="137"/>
        <end position="173"/>
    </location>
</feature>
<dbReference type="FunFam" id="3.30.420.40:FF:000232">
    <property type="entry name" value="Actin-related protein 8"/>
    <property type="match status" value="1"/>
</dbReference>
<comment type="similarity">
    <text evidence="1">Belongs to the actin family.</text>
</comment>
<accession>A0A9W9G5J6</accession>
<keyword evidence="4" id="KW-1185">Reference proteome</keyword>
<dbReference type="FunFam" id="3.30.420.40:FF:000201">
    <property type="entry name" value="Actin-related protein 8"/>
    <property type="match status" value="1"/>
</dbReference>
<evidence type="ECO:0000313" key="3">
    <source>
        <dbReference type="EMBL" id="KAJ5112511.1"/>
    </source>
</evidence>
<feature type="compositionally biased region" description="Basic and acidic residues" evidence="2">
    <location>
        <begin position="149"/>
        <end position="161"/>
    </location>
</feature>
<gene>
    <name evidence="3" type="ORF">N7532_000556</name>
</gene>
<dbReference type="AlphaFoldDB" id="A0A9W9G5J6"/>
<dbReference type="Pfam" id="PF00022">
    <property type="entry name" value="Actin"/>
    <property type="match status" value="2"/>
</dbReference>
<dbReference type="SMART" id="SM00268">
    <property type="entry name" value="ACTIN"/>
    <property type="match status" value="1"/>
</dbReference>
<dbReference type="SUPFAM" id="SSF53067">
    <property type="entry name" value="Actin-like ATPase domain"/>
    <property type="match status" value="2"/>
</dbReference>
<organism evidence="3 4">
    <name type="scientific">Penicillium argentinense</name>
    <dbReference type="NCBI Taxonomy" id="1131581"/>
    <lineage>
        <taxon>Eukaryota</taxon>
        <taxon>Fungi</taxon>
        <taxon>Dikarya</taxon>
        <taxon>Ascomycota</taxon>
        <taxon>Pezizomycotina</taxon>
        <taxon>Eurotiomycetes</taxon>
        <taxon>Eurotiomycetidae</taxon>
        <taxon>Eurotiales</taxon>
        <taxon>Aspergillaceae</taxon>
        <taxon>Penicillium</taxon>
    </lineage>
</organism>
<dbReference type="InterPro" id="IPR043129">
    <property type="entry name" value="ATPase_NBD"/>
</dbReference>
<evidence type="ECO:0000256" key="2">
    <source>
        <dbReference type="SAM" id="MobiDB-lite"/>
    </source>
</evidence>
<dbReference type="Proteomes" id="UP001149074">
    <property type="component" value="Unassembled WGS sequence"/>
</dbReference>
<feature type="compositionally biased region" description="Low complexity" evidence="2">
    <location>
        <begin position="562"/>
        <end position="588"/>
    </location>
</feature>
<feature type="region of interest" description="Disordered" evidence="2">
    <location>
        <begin position="517"/>
        <end position="588"/>
    </location>
</feature>
<dbReference type="CDD" id="cd10206">
    <property type="entry name" value="ASKHA_NBD_Arp8-like"/>
    <property type="match status" value="1"/>
</dbReference>
<feature type="compositionally biased region" description="Polar residues" evidence="2">
    <location>
        <begin position="550"/>
        <end position="559"/>
    </location>
</feature>
<dbReference type="GeneID" id="81352039"/>
<evidence type="ECO:0000256" key="1">
    <source>
        <dbReference type="RuleBase" id="RU000487"/>
    </source>
</evidence>
<dbReference type="EMBL" id="JAPQKI010000001">
    <property type="protein sequence ID" value="KAJ5112511.1"/>
    <property type="molecule type" value="Genomic_DNA"/>
</dbReference>
<dbReference type="OrthoDB" id="5572108at2759"/>
<dbReference type="Gene3D" id="3.30.420.580">
    <property type="match status" value="1"/>
</dbReference>
<sequence>MVGKKSGKALRDEGLERTDNNMDLSSWPQIAAINQKNYYTDYLKRDDQYLAFRLQNEEARTKMAKNAKDRDRALAMAKPEVTEAEAEADGEATMEDAEETPAEAIGSKVIVIHVGSQNLRIGLSSDALPKTVPMVIARKSATNESEDHDEPKPKRMKREDGSAEDPENQFGPEWSAEFNRMSSDLKVRMRQNKRRMLPNSKEMVVNFNRRTSPETISEHNDPSRVEWTELSNPPPEYIVGQDALRIPDSSNPRYKLYWPIQNGWCNEQDYQSKRMLFLDISLILENAIQTQLGLTSKKEWPQYSCVFVIPDLYDKSYVTQVLDMLMREFAFARVCFIQESLAATFGAGFTSACVVDIGAQKTSICCVEEGMCIENSRVNLKMGGQDVTQAFVKMMLHDHFPYADINLWRRYDFLLAEELKKSLCTMSEASVSPQVFDFHLRVSGQDTQKHTFKAFDEVHLAPMGFFEPTIFDNDEKLGGRRKLIERSVDIYDGQPNDPVSGAQSEIMTALAPAIPASEKTNGEAQAAPTDAQATPARPQQPNAIGRVQEQEATPHSSVAGSPAPEAAPTPQAAGAGSSAAPAPAAQPARPAVEYRDDILPVYALDNAILTSIAHAARSDEKKMRDFIGGIMIVGGGSLTTGFNLFLEERLQILRPGFAKEIMIGVPPRDLDPQVVVWKGASIFGKLSGTNDSWIGQLEYDRLGHRLLAYKCMWAY</sequence>
<dbReference type="Gene3D" id="3.30.420.40">
    <property type="match status" value="2"/>
</dbReference>
<protein>
    <recommendedName>
        <fullName evidence="5">Actin-related protein 8</fullName>
    </recommendedName>
</protein>
<dbReference type="Gene3D" id="3.90.640.10">
    <property type="entry name" value="Actin, Chain A, domain 4"/>
    <property type="match status" value="1"/>
</dbReference>
<name>A0A9W9G5J6_9EURO</name>
<comment type="caution">
    <text evidence="3">The sequence shown here is derived from an EMBL/GenBank/DDBJ whole genome shotgun (WGS) entry which is preliminary data.</text>
</comment>
<dbReference type="RefSeq" id="XP_056480284.1">
    <property type="nucleotide sequence ID" value="XM_056613060.1"/>
</dbReference>
<feature type="compositionally biased region" description="Basic and acidic residues" evidence="2">
    <location>
        <begin position="9"/>
        <end position="20"/>
    </location>
</feature>
<reference evidence="3" key="1">
    <citation type="submission" date="2022-11" db="EMBL/GenBank/DDBJ databases">
        <authorList>
            <person name="Petersen C."/>
        </authorList>
    </citation>
    <scope>NUCLEOTIDE SEQUENCE</scope>
    <source>
        <strain evidence="3">IBT 30761</strain>
    </source>
</reference>
<proteinExistence type="inferred from homology"/>